<dbReference type="PANTHER" id="PTHR46401:SF2">
    <property type="entry name" value="GLYCOSYLTRANSFERASE WBBK-RELATED"/>
    <property type="match status" value="1"/>
</dbReference>
<keyword evidence="2" id="KW-0328">Glycosyltransferase</keyword>
<dbReference type="Pfam" id="PF13692">
    <property type="entry name" value="Glyco_trans_1_4"/>
    <property type="match status" value="1"/>
</dbReference>
<keyword evidence="1 2" id="KW-0808">Transferase</keyword>
<evidence type="ECO:0000313" key="2">
    <source>
        <dbReference type="EMBL" id="MEJ8813530.1"/>
    </source>
</evidence>
<dbReference type="SUPFAM" id="SSF53756">
    <property type="entry name" value="UDP-Glycosyltransferase/glycogen phosphorylase"/>
    <property type="match status" value="1"/>
</dbReference>
<dbReference type="Gene3D" id="3.40.50.2000">
    <property type="entry name" value="Glycogen Phosphorylase B"/>
    <property type="match status" value="2"/>
</dbReference>
<evidence type="ECO:0000256" key="1">
    <source>
        <dbReference type="ARBA" id="ARBA00022679"/>
    </source>
</evidence>
<comment type="caution">
    <text evidence="2">The sequence shown here is derived from an EMBL/GenBank/DDBJ whole genome shotgun (WGS) entry which is preliminary data.</text>
</comment>
<dbReference type="EC" id="2.4.-.-" evidence="2"/>
<reference evidence="2 3" key="1">
    <citation type="submission" date="2024-03" db="EMBL/GenBank/DDBJ databases">
        <title>Novel species of the genus Variovorax.</title>
        <authorList>
            <person name="Liu Q."/>
            <person name="Xin Y.-H."/>
        </authorList>
    </citation>
    <scope>NUCLEOTIDE SEQUENCE [LARGE SCALE GENOMIC DNA]</scope>
    <source>
        <strain evidence="2 3">KACC 18899</strain>
    </source>
</reference>
<sequence>MKISYINGVCVHHDAISNAIRDELGFLNDAGYRDVHLYTHACDYSDLPHSCVERTSNIALSPHFQASDIVVFHFGVYYPLFDLLPAAPKGSKRIVVFHNVTPKELVPSRDHWLIEKSFVQLDNIRWADRVVCDSTSNLQVLEGRGIRTDAVVVPLAITSALAAPETKPSFDDDQIRIAFVGRFTRAKGPQDLLRAMECVLRREQRCSALAGRVRLDLIGNLQFSDASLLAQLDHDIRRLRESFPQLEIHLQGNASDQLKHSILASADMFVLPTYHEGFCVPIIEAIASGCSVVAYGNSNVPAITGGLARLVATADIDALAGAVVSGMAQVRSHDWRQGEASGYRRYLQGARAHVAQFAPPVVARRFLDALSLA</sequence>
<dbReference type="RefSeq" id="WP_340358775.1">
    <property type="nucleotide sequence ID" value="NZ_JBBKZU010000009.1"/>
</dbReference>
<protein>
    <submittedName>
        <fullName evidence="2">Glycosyltransferase family 4 protein</fullName>
        <ecNumber evidence="2">2.4.-.-</ecNumber>
    </submittedName>
</protein>
<proteinExistence type="predicted"/>
<organism evidence="2 3">
    <name type="scientific">Variovorax ureilyticus</name>
    <dbReference type="NCBI Taxonomy" id="1836198"/>
    <lineage>
        <taxon>Bacteria</taxon>
        <taxon>Pseudomonadati</taxon>
        <taxon>Pseudomonadota</taxon>
        <taxon>Betaproteobacteria</taxon>
        <taxon>Burkholderiales</taxon>
        <taxon>Comamonadaceae</taxon>
        <taxon>Variovorax</taxon>
    </lineage>
</organism>
<evidence type="ECO:0000313" key="3">
    <source>
        <dbReference type="Proteomes" id="UP001365846"/>
    </source>
</evidence>
<accession>A0ABU8VKJ1</accession>
<dbReference type="EMBL" id="JBBKZU010000009">
    <property type="protein sequence ID" value="MEJ8813530.1"/>
    <property type="molecule type" value="Genomic_DNA"/>
</dbReference>
<dbReference type="PANTHER" id="PTHR46401">
    <property type="entry name" value="GLYCOSYLTRANSFERASE WBBK-RELATED"/>
    <property type="match status" value="1"/>
</dbReference>
<gene>
    <name evidence="2" type="ORF">WKW77_20765</name>
</gene>
<dbReference type="CDD" id="cd03801">
    <property type="entry name" value="GT4_PimA-like"/>
    <property type="match status" value="1"/>
</dbReference>
<dbReference type="GO" id="GO:0016757">
    <property type="term" value="F:glycosyltransferase activity"/>
    <property type="evidence" value="ECO:0007669"/>
    <property type="project" value="UniProtKB-KW"/>
</dbReference>
<name>A0ABU8VKJ1_9BURK</name>
<dbReference type="Proteomes" id="UP001365846">
    <property type="component" value="Unassembled WGS sequence"/>
</dbReference>
<keyword evidence="3" id="KW-1185">Reference proteome</keyword>